<proteinExistence type="predicted"/>
<accession>F0YGR6</accession>
<sequence length="874" mass="96524">MAAARARSGRGVLESICDAHLDLGGRILASDLAPGVALHDQLGARGCLSEDERRRRVECNISSSSNRPMGSSHSRARGDAMASIPSRPTRRMTPAAPTDYPTSPLAESARLGRRGRRPPDAGAGPVCKGNKAFTAPKLDSYRPRYLEPQRISQMCKKNHNIANNTNQITLQKSEIGFITSIKLEKSNDCTQYVVELVAPMIEEELDLTNSWGEQTHTLERVLKALILDLNRIHERVDVLQKNHGPKIDAIKCGLDVLAANVQGFQTQEEGIKSQCRERAILPDARPKNEKIAPIRLPAAGECREPPAKVRQGGHYPLGATRLKARQRWRWALMKIRMQMIRGRIPMTSVVIGRKNSIAVRLRQVEDLVDNTDYKIRFISTHAGPEKVKKLLQATTWLEEAFVGGLSQEPSNFSGVLSRLAHVERKCDTVARHAACAFKDATYLRSKTEKTEKAIKNALPRARREAVGLMRALRNTCFAAMRSRDIAVLPGSNKLMQGWLAPMYHQLERAKESLQIPSSGYEIDQESSVNLSQWRVNALAMARYLHVKLRDDERIQEHLNVSTLKDVPIDIVGDQAYNVEKAADVGFIIEVVDKITHARELAAASAEACLRSLVDALAMDHDEYSMRPGTIALQLWCLGPQGPDGGKMRSHFDALDAGVVAAQAALSFAPELSFVEELASRIGAVEMTETNRRLEHDTPDGTVIDAATAKRTRDDIEHFRMVLAENSHSLGSLRSELQTKAGQVDTSSSLELLRREIVRLDSSTVAKTQLNAGLATKLDRRDLGRIAAMIANGDLDGINTAVASKLQNPTFRCLCCDKPLTVAANTHLRILSEVSTLVKTMTKEICTHLAGADSNTSQSRVRSHGIRVCEFCVLW</sequence>
<organism evidence="3">
    <name type="scientific">Aureococcus anophagefferens</name>
    <name type="common">Harmful bloom alga</name>
    <dbReference type="NCBI Taxonomy" id="44056"/>
    <lineage>
        <taxon>Eukaryota</taxon>
        <taxon>Sar</taxon>
        <taxon>Stramenopiles</taxon>
        <taxon>Ochrophyta</taxon>
        <taxon>Pelagophyceae</taxon>
        <taxon>Pelagomonadales</taxon>
        <taxon>Pelagomonadaceae</taxon>
        <taxon>Aureococcus</taxon>
    </lineage>
</organism>
<evidence type="ECO:0000256" key="1">
    <source>
        <dbReference type="SAM" id="MobiDB-lite"/>
    </source>
</evidence>
<dbReference type="Proteomes" id="UP000002729">
    <property type="component" value="Unassembled WGS sequence"/>
</dbReference>
<dbReference type="KEGG" id="aaf:AURANDRAFT_72170"/>
<dbReference type="OrthoDB" id="10608654at2759"/>
<feature type="region of interest" description="Disordered" evidence="1">
    <location>
        <begin position="59"/>
        <end position="129"/>
    </location>
</feature>
<dbReference type="EMBL" id="GL833139">
    <property type="protein sequence ID" value="EGB05724.1"/>
    <property type="molecule type" value="Genomic_DNA"/>
</dbReference>
<dbReference type="RefSeq" id="XP_009039563.1">
    <property type="nucleotide sequence ID" value="XM_009041315.1"/>
</dbReference>
<protein>
    <submittedName>
        <fullName evidence="2">Uncharacterized protein</fullName>
    </submittedName>
</protein>
<dbReference type="GeneID" id="20228580"/>
<evidence type="ECO:0000313" key="2">
    <source>
        <dbReference type="EMBL" id="EGB05724.1"/>
    </source>
</evidence>
<keyword evidence="3" id="KW-1185">Reference proteome</keyword>
<evidence type="ECO:0000313" key="3">
    <source>
        <dbReference type="Proteomes" id="UP000002729"/>
    </source>
</evidence>
<dbReference type="AlphaFoldDB" id="F0YGR6"/>
<gene>
    <name evidence="2" type="ORF">AURANDRAFT_72170</name>
</gene>
<feature type="compositionally biased region" description="Polar residues" evidence="1">
    <location>
        <begin position="60"/>
        <end position="73"/>
    </location>
</feature>
<name>F0YGR6_AURAN</name>
<reference evidence="2 3" key="1">
    <citation type="journal article" date="2011" name="Proc. Natl. Acad. Sci. U.S.A.">
        <title>Niche of harmful alga Aureococcus anophagefferens revealed through ecogenomics.</title>
        <authorList>
            <person name="Gobler C.J."/>
            <person name="Berry D.L."/>
            <person name="Dyhrman S.T."/>
            <person name="Wilhelm S.W."/>
            <person name="Salamov A."/>
            <person name="Lobanov A.V."/>
            <person name="Zhang Y."/>
            <person name="Collier J.L."/>
            <person name="Wurch L.L."/>
            <person name="Kustka A.B."/>
            <person name="Dill B.D."/>
            <person name="Shah M."/>
            <person name="VerBerkmoes N.C."/>
            <person name="Kuo A."/>
            <person name="Terry A."/>
            <person name="Pangilinan J."/>
            <person name="Lindquist E.A."/>
            <person name="Lucas S."/>
            <person name="Paulsen I.T."/>
            <person name="Hattenrath-Lehmann T.K."/>
            <person name="Talmage S.C."/>
            <person name="Walker E.A."/>
            <person name="Koch F."/>
            <person name="Burson A.M."/>
            <person name="Marcoval M.A."/>
            <person name="Tang Y.Z."/>
            <person name="Lecleir G.R."/>
            <person name="Coyne K.J."/>
            <person name="Berg G.M."/>
            <person name="Bertrand E.M."/>
            <person name="Saito M.A."/>
            <person name="Gladyshev V.N."/>
            <person name="Grigoriev I.V."/>
        </authorList>
    </citation>
    <scope>NUCLEOTIDE SEQUENCE [LARGE SCALE GENOMIC DNA]</scope>
    <source>
        <strain evidence="3">CCMP 1984</strain>
    </source>
</reference>
<dbReference type="InParanoid" id="F0YGR6"/>